<evidence type="ECO:0000256" key="1">
    <source>
        <dbReference type="ARBA" id="ARBA00008580"/>
    </source>
</evidence>
<keyword evidence="2" id="KW-1277">Toxin-antitoxin system</keyword>
<reference evidence="3" key="1">
    <citation type="submission" date="2009-10" db="EMBL/GenBank/DDBJ databases">
        <title>Diversity of trophic interactions inside an arsenic-rich microbial ecosystem.</title>
        <authorList>
            <person name="Bertin P.N."/>
            <person name="Heinrich-Salmeron A."/>
            <person name="Pelletier E."/>
            <person name="Goulhen-Chollet F."/>
            <person name="Arsene-Ploetze F."/>
            <person name="Gallien S."/>
            <person name="Calteau A."/>
            <person name="Vallenet D."/>
            <person name="Casiot C."/>
            <person name="Chane-Woon-Ming B."/>
            <person name="Giloteaux L."/>
            <person name="Barakat M."/>
            <person name="Bonnefoy V."/>
            <person name="Bruneel O."/>
            <person name="Chandler M."/>
            <person name="Cleiss J."/>
            <person name="Duran R."/>
            <person name="Elbaz-Poulichet F."/>
            <person name="Fonknechten N."/>
            <person name="Lauga B."/>
            <person name="Mornico D."/>
            <person name="Ortet P."/>
            <person name="Schaeffer C."/>
            <person name="Siguier P."/>
            <person name="Alexander Thil Smith A."/>
            <person name="Van Dorsselaer A."/>
            <person name="Weissenbach J."/>
            <person name="Medigue C."/>
            <person name="Le Paslier D."/>
        </authorList>
    </citation>
    <scope>NUCLEOTIDE SEQUENCE</scope>
</reference>
<dbReference type="Pfam" id="PF03693">
    <property type="entry name" value="ParD_antitoxin"/>
    <property type="match status" value="1"/>
</dbReference>
<protein>
    <submittedName>
        <fullName evidence="3">Uncharacterized protein</fullName>
    </submittedName>
</protein>
<dbReference type="AlphaFoldDB" id="E6QW01"/>
<dbReference type="CDD" id="cd22231">
    <property type="entry name" value="RHH_NikR_HicB-like"/>
    <property type="match status" value="1"/>
</dbReference>
<proteinExistence type="inferred from homology"/>
<evidence type="ECO:0000256" key="2">
    <source>
        <dbReference type="ARBA" id="ARBA00022649"/>
    </source>
</evidence>
<dbReference type="GO" id="GO:0006355">
    <property type="term" value="P:regulation of DNA-templated transcription"/>
    <property type="evidence" value="ECO:0007669"/>
    <property type="project" value="InterPro"/>
</dbReference>
<dbReference type="InterPro" id="IPR022789">
    <property type="entry name" value="ParD"/>
</dbReference>
<dbReference type="PANTHER" id="PTHR36582">
    <property type="entry name" value="ANTITOXIN PARD"/>
    <property type="match status" value="1"/>
</dbReference>
<dbReference type="InterPro" id="IPR038296">
    <property type="entry name" value="ParD_sf"/>
</dbReference>
<name>E6QW01_9ZZZZ</name>
<comment type="caution">
    <text evidence="3">The sequence shown here is derived from an EMBL/GenBank/DDBJ whole genome shotgun (WGS) entry which is preliminary data.</text>
</comment>
<organism evidence="3">
    <name type="scientific">mine drainage metagenome</name>
    <dbReference type="NCBI Taxonomy" id="410659"/>
    <lineage>
        <taxon>unclassified sequences</taxon>
        <taxon>metagenomes</taxon>
        <taxon>ecological metagenomes</taxon>
    </lineage>
</organism>
<sequence>MSMNVSLPPELEARVRQRVESGMYGSASEVIREALRLFEAYEQVKTAKLDSLRQDIAQGLSDVKNGRAKAIDFASLKQQGRQLLRARKAAA</sequence>
<dbReference type="SUPFAM" id="SSF47598">
    <property type="entry name" value="Ribbon-helix-helix"/>
    <property type="match status" value="1"/>
</dbReference>
<dbReference type="NCBIfam" id="TIGR02606">
    <property type="entry name" value="antidote_CC2985"/>
    <property type="match status" value="1"/>
</dbReference>
<evidence type="ECO:0000313" key="3">
    <source>
        <dbReference type="EMBL" id="CBI11424.1"/>
    </source>
</evidence>
<gene>
    <name evidence="3" type="ORF">CARN7_2253</name>
</gene>
<dbReference type="InterPro" id="IPR010985">
    <property type="entry name" value="Ribbon_hlx_hlx"/>
</dbReference>
<dbReference type="PANTHER" id="PTHR36582:SF2">
    <property type="entry name" value="ANTITOXIN PARD"/>
    <property type="match status" value="1"/>
</dbReference>
<comment type="similarity">
    <text evidence="1">Belongs to the ParD antitoxin family.</text>
</comment>
<accession>E6QW01</accession>
<dbReference type="Gene3D" id="6.10.10.120">
    <property type="entry name" value="Antitoxin ParD1-like"/>
    <property type="match status" value="1"/>
</dbReference>
<dbReference type="EMBL" id="CABR01000144">
    <property type="protein sequence ID" value="CBI11424.1"/>
    <property type="molecule type" value="Genomic_DNA"/>
</dbReference>